<evidence type="ECO:0000313" key="4">
    <source>
        <dbReference type="Proteomes" id="UP000553459"/>
    </source>
</evidence>
<dbReference type="GO" id="GO:0005829">
    <property type="term" value="C:cytosol"/>
    <property type="evidence" value="ECO:0007669"/>
    <property type="project" value="TreeGrafter"/>
</dbReference>
<dbReference type="Gene3D" id="3.30.70.1410">
    <property type="entry name" value="yhjk (haloacid dehalogenase-like hydrolase protein) domain"/>
    <property type="match status" value="1"/>
</dbReference>
<dbReference type="InterPro" id="IPR036412">
    <property type="entry name" value="HAD-like_sf"/>
</dbReference>
<feature type="domain" description="Sucrose phosphatase-like" evidence="2">
    <location>
        <begin position="11"/>
        <end position="244"/>
    </location>
</feature>
<protein>
    <submittedName>
        <fullName evidence="3">HAD-IIB family hydrolase</fullName>
    </submittedName>
</protein>
<dbReference type="Gene3D" id="3.40.50.1000">
    <property type="entry name" value="HAD superfamily/HAD-like"/>
    <property type="match status" value="1"/>
</dbReference>
<dbReference type="SUPFAM" id="SSF56784">
    <property type="entry name" value="HAD-like"/>
    <property type="match status" value="1"/>
</dbReference>
<comment type="caution">
    <text evidence="3">The sequence shown here is derived from an EMBL/GenBank/DDBJ whole genome shotgun (WGS) entry which is preliminary data.</text>
</comment>
<reference evidence="3 4" key="1">
    <citation type="submission" date="2019-11" db="EMBL/GenBank/DDBJ databases">
        <title>Characterization of Elizabethkingia argenteiflava sp. nov., isolated from inner surface of Soybean Pods.</title>
        <authorList>
            <person name="Mo S."/>
        </authorList>
    </citation>
    <scope>NUCLEOTIDE SEQUENCE [LARGE SCALE GENOMIC DNA]</scope>
    <source>
        <strain evidence="3 4">YB22</strain>
    </source>
</reference>
<dbReference type="Pfam" id="PF05116">
    <property type="entry name" value="S6PP"/>
    <property type="match status" value="1"/>
</dbReference>
<dbReference type="GO" id="GO:0016791">
    <property type="term" value="F:phosphatase activity"/>
    <property type="evidence" value="ECO:0007669"/>
    <property type="project" value="TreeGrafter"/>
</dbReference>
<dbReference type="AlphaFoldDB" id="A0A845PXY2"/>
<dbReference type="Proteomes" id="UP000553459">
    <property type="component" value="Unassembled WGS sequence"/>
</dbReference>
<keyword evidence="1 3" id="KW-0378">Hydrolase</keyword>
<dbReference type="InterPro" id="IPR006380">
    <property type="entry name" value="SPP-like_dom"/>
</dbReference>
<dbReference type="NCBIfam" id="TIGR01484">
    <property type="entry name" value="HAD-SF-IIB"/>
    <property type="match status" value="1"/>
</dbReference>
<dbReference type="SFLD" id="SFLDG01140">
    <property type="entry name" value="C2.B:_Phosphomannomutase_and_P"/>
    <property type="match status" value="1"/>
</dbReference>
<evidence type="ECO:0000313" key="3">
    <source>
        <dbReference type="EMBL" id="NAW52113.1"/>
    </source>
</evidence>
<dbReference type="InterPro" id="IPR006379">
    <property type="entry name" value="HAD-SF_hydro_IIB"/>
</dbReference>
<name>A0A845PXY2_9FLAO</name>
<dbReference type="PANTHER" id="PTHR10000:SF57">
    <property type="entry name" value="KANOSAMINE-6-PHOSPHATE PHOSPHATASE"/>
    <property type="match status" value="1"/>
</dbReference>
<dbReference type="GO" id="GO:0000287">
    <property type="term" value="F:magnesium ion binding"/>
    <property type="evidence" value="ECO:0007669"/>
    <property type="project" value="TreeGrafter"/>
</dbReference>
<dbReference type="InterPro" id="IPR023214">
    <property type="entry name" value="HAD_sf"/>
</dbReference>
<gene>
    <name evidence="3" type="ORF">GNY06_12270</name>
</gene>
<keyword evidence="4" id="KW-1185">Reference proteome</keyword>
<accession>A0A845PXY2</accession>
<dbReference type="EMBL" id="JAAABJ010000642">
    <property type="protein sequence ID" value="NAW52113.1"/>
    <property type="molecule type" value="Genomic_DNA"/>
</dbReference>
<organism evidence="3 4">
    <name type="scientific">Elizabethkingia argenteiflava</name>
    <dbReference type="NCBI Taxonomy" id="2681556"/>
    <lineage>
        <taxon>Bacteria</taxon>
        <taxon>Pseudomonadati</taxon>
        <taxon>Bacteroidota</taxon>
        <taxon>Flavobacteriia</taxon>
        <taxon>Flavobacteriales</taxon>
        <taxon>Weeksellaceae</taxon>
        <taxon>Elizabethkingia</taxon>
    </lineage>
</organism>
<sequence>MKEYHYPRQIKKVVCSDLDETFLPHNPAEYSSSGVADLESFLLRAIDEQSLIFGWITGSNLDAALRKTKDYISYLPHFIASSLGTEFYWVKNGKMVEPLEWKQKIENSGYSSREVSRALAIIKLSGIELLEEPQDYQGKYKSTFYYFIRAQMEEDFQIISQIAAVHHCKVLFNRCNPAAGDPENCYDVEFIPHCCGKGEVIDFLKENLSLSSEDFYAFGDSCNDFSMFSRAGHAFLVGNAETSAKEDYPAVLNENYCVGIRNKLIELL</sequence>
<dbReference type="RefSeq" id="WP_166520365.1">
    <property type="nucleotide sequence ID" value="NZ_JAAABJ010000642.1"/>
</dbReference>
<evidence type="ECO:0000259" key="2">
    <source>
        <dbReference type="Pfam" id="PF05116"/>
    </source>
</evidence>
<dbReference type="PANTHER" id="PTHR10000">
    <property type="entry name" value="PHOSPHOSERINE PHOSPHATASE"/>
    <property type="match status" value="1"/>
</dbReference>
<proteinExistence type="predicted"/>
<dbReference type="SFLD" id="SFLDS00003">
    <property type="entry name" value="Haloacid_Dehalogenase"/>
    <property type="match status" value="1"/>
</dbReference>
<evidence type="ECO:0000256" key="1">
    <source>
        <dbReference type="ARBA" id="ARBA00022801"/>
    </source>
</evidence>
<dbReference type="SFLD" id="SFLDG01141">
    <property type="entry name" value="C2.B.1:_Sucrose_Phosphatase_Li"/>
    <property type="match status" value="1"/>
</dbReference>